<keyword evidence="1" id="KW-0227">DNA damage</keyword>
<keyword evidence="2" id="KW-0234">DNA repair</keyword>
<dbReference type="CDD" id="cd17748">
    <property type="entry name" value="BRCT_DNA_ligase_like"/>
    <property type="match status" value="1"/>
</dbReference>
<dbReference type="InterPro" id="IPR001357">
    <property type="entry name" value="BRCT_dom"/>
</dbReference>
<feature type="non-terminal residue" evidence="4">
    <location>
        <position position="1"/>
    </location>
</feature>
<dbReference type="Gene3D" id="1.10.150.20">
    <property type="entry name" value="5' to 3' exonuclease, C-terminal subdomain"/>
    <property type="match status" value="2"/>
</dbReference>
<protein>
    <recommendedName>
        <fullName evidence="3">BRCT domain-containing protein</fullName>
    </recommendedName>
</protein>
<evidence type="ECO:0000259" key="3">
    <source>
        <dbReference type="PROSITE" id="PS50172"/>
    </source>
</evidence>
<evidence type="ECO:0000256" key="2">
    <source>
        <dbReference type="ARBA" id="ARBA00023204"/>
    </source>
</evidence>
<dbReference type="Gene3D" id="3.40.50.10190">
    <property type="entry name" value="BRCT domain"/>
    <property type="match status" value="1"/>
</dbReference>
<dbReference type="SUPFAM" id="SSF52113">
    <property type="entry name" value="BRCT domain"/>
    <property type="match status" value="1"/>
</dbReference>
<dbReference type="InterPro" id="IPR036420">
    <property type="entry name" value="BRCT_dom_sf"/>
</dbReference>
<reference evidence="4" key="1">
    <citation type="submission" date="2018-05" db="EMBL/GenBank/DDBJ databases">
        <authorList>
            <person name="Lanie J.A."/>
            <person name="Ng W.-L."/>
            <person name="Kazmierczak K.M."/>
            <person name="Andrzejewski T.M."/>
            <person name="Davidsen T.M."/>
            <person name="Wayne K.J."/>
            <person name="Tettelin H."/>
            <person name="Glass J.I."/>
            <person name="Rusch D."/>
            <person name="Podicherti R."/>
            <person name="Tsui H.-C.T."/>
            <person name="Winkler M.E."/>
        </authorList>
    </citation>
    <scope>NUCLEOTIDE SEQUENCE</scope>
</reference>
<dbReference type="SMART" id="SM00292">
    <property type="entry name" value="BRCT"/>
    <property type="match status" value="1"/>
</dbReference>
<dbReference type="AlphaFoldDB" id="A0A383ACE1"/>
<dbReference type="GO" id="GO:0006281">
    <property type="term" value="P:DNA repair"/>
    <property type="evidence" value="ECO:0007669"/>
    <property type="project" value="UniProtKB-KW"/>
</dbReference>
<evidence type="ECO:0000313" key="4">
    <source>
        <dbReference type="EMBL" id="SVE05546.1"/>
    </source>
</evidence>
<dbReference type="Pfam" id="PF00533">
    <property type="entry name" value="BRCT"/>
    <property type="match status" value="1"/>
</dbReference>
<dbReference type="EMBL" id="UINC01191085">
    <property type="protein sequence ID" value="SVE05546.1"/>
    <property type="molecule type" value="Genomic_DNA"/>
</dbReference>
<dbReference type="SUPFAM" id="SSF47781">
    <property type="entry name" value="RuvA domain 2-like"/>
    <property type="match status" value="1"/>
</dbReference>
<name>A0A383ACE1_9ZZZZ</name>
<proteinExistence type="predicted"/>
<dbReference type="PROSITE" id="PS50172">
    <property type="entry name" value="BRCT"/>
    <property type="match status" value="1"/>
</dbReference>
<dbReference type="InterPro" id="IPR010994">
    <property type="entry name" value="RuvA_2-like"/>
</dbReference>
<sequence>IYKLTFEQLSELERMAEKSAQNIMDAIELSKSTTMARFVHALGIRNVGEHASKVLEKSFGGNLDKLMQAEVSDLTFIHEIGAIMAESIVIFFSDTSNQNIIKSCLDSGIQLAAVEQIQESQFSGKIFVFTGSLEKFTRKDAQSMVEKLGARASGSVSSKTNYLVAGPGAGSKLAKAEELNIPIFSEDEFLNLIGE</sequence>
<organism evidence="4">
    <name type="scientific">marine metagenome</name>
    <dbReference type="NCBI Taxonomy" id="408172"/>
    <lineage>
        <taxon>unclassified sequences</taxon>
        <taxon>metagenomes</taxon>
        <taxon>ecological metagenomes</taxon>
    </lineage>
</organism>
<dbReference type="InterPro" id="IPR041663">
    <property type="entry name" value="DisA/LigA_HHH"/>
</dbReference>
<accession>A0A383ACE1</accession>
<gene>
    <name evidence="4" type="ORF">METZ01_LOCUS458400</name>
</gene>
<feature type="domain" description="BRCT" evidence="3">
    <location>
        <begin position="117"/>
        <end position="195"/>
    </location>
</feature>
<dbReference type="Pfam" id="PF12826">
    <property type="entry name" value="HHH_2"/>
    <property type="match status" value="1"/>
</dbReference>
<evidence type="ECO:0000256" key="1">
    <source>
        <dbReference type="ARBA" id="ARBA00022763"/>
    </source>
</evidence>